<sequence length="170" mass="18976">MSKIAAITALSFVFSTANFATSMMVHRDENIILLGGGEEIPITDINPVETLLPAKVPAEIKPMTTEDPNIKPFIGVWRGQWEGTLDTYFIITEVQGTRVKVFNSWGGNSIIREPGMRYVWGKIYNGTLLLPSENASESLKLQEDGTLFGLYYSRSVHMPSRIILTRQPVN</sequence>
<proteinExistence type="predicted"/>
<dbReference type="RefSeq" id="WP_027511803.1">
    <property type="nucleotide sequence ID" value="NZ_CP104143.1"/>
</dbReference>
<dbReference type="Proteomes" id="UP000232164">
    <property type="component" value="Unassembled WGS sequence"/>
</dbReference>
<keyword evidence="1" id="KW-0732">Signal</keyword>
<reference evidence="3" key="3">
    <citation type="submission" date="2022-09" db="EMBL/GenBank/DDBJ databases">
        <title>Australian commercial rhizobial inoculants.</title>
        <authorList>
            <person name="Kohlmeier M.G."/>
            <person name="O'Hara G.W."/>
            <person name="Colombi E."/>
            <person name="Ramsay J.P."/>
            <person name="Terpolilli J."/>
        </authorList>
    </citation>
    <scope>NUCLEOTIDE SEQUENCE</scope>
    <source>
        <strain evidence="3">WSM1592</strain>
    </source>
</reference>
<gene>
    <name evidence="2" type="ORF">CWR43_26125</name>
    <name evidence="3" type="ORF">N2599_17085</name>
</gene>
<dbReference type="Proteomes" id="UP001060123">
    <property type="component" value="Chromosome"/>
</dbReference>
<evidence type="ECO:0000313" key="3">
    <source>
        <dbReference type="EMBL" id="UWU13829.1"/>
    </source>
</evidence>
<evidence type="ECO:0000313" key="2">
    <source>
        <dbReference type="EMBL" id="PKA40795.1"/>
    </source>
</evidence>
<evidence type="ECO:0000313" key="4">
    <source>
        <dbReference type="Proteomes" id="UP000232164"/>
    </source>
</evidence>
<dbReference type="EMBL" id="CP104143">
    <property type="protein sequence ID" value="UWU13829.1"/>
    <property type="molecule type" value="Genomic_DNA"/>
</dbReference>
<organism evidence="2 4">
    <name type="scientific">Rhizobium sullae</name>
    <name type="common">Rhizobium hedysari</name>
    <dbReference type="NCBI Taxonomy" id="50338"/>
    <lineage>
        <taxon>Bacteria</taxon>
        <taxon>Pseudomonadati</taxon>
        <taxon>Pseudomonadota</taxon>
        <taxon>Alphaproteobacteria</taxon>
        <taxon>Hyphomicrobiales</taxon>
        <taxon>Rhizobiaceae</taxon>
        <taxon>Rhizobium/Agrobacterium group</taxon>
        <taxon>Rhizobium</taxon>
    </lineage>
</organism>
<feature type="chain" id="PRO_5014709204" evidence="1">
    <location>
        <begin position="21"/>
        <end position="170"/>
    </location>
</feature>
<keyword evidence="5" id="KW-1185">Reference proteome</keyword>
<reference evidence="2 4" key="2">
    <citation type="submission" date="2017-12" db="EMBL/GenBank/DDBJ databases">
        <title>Genome sequence of Rhizobium sullae HCNT1 isolated from Sulla coronaria nodules and featuring peculiar denitrification phenotypes.</title>
        <authorList>
            <person name="De Diego-Diaz B."/>
            <person name="Treu L."/>
            <person name="Campanaro S."/>
            <person name="Da Silva Duarte V."/>
            <person name="Basaglia M."/>
            <person name="Favaro L."/>
            <person name="Casella S."/>
            <person name="Squartini A."/>
        </authorList>
    </citation>
    <scope>NUCLEOTIDE SEQUENCE [LARGE SCALE GENOMIC DNA]</scope>
    <source>
        <strain evidence="2 4">HCNT1</strain>
    </source>
</reference>
<dbReference type="STRING" id="1041146.GCA_000427985_02437"/>
<dbReference type="AlphaFoldDB" id="A0A2N0D3V2"/>
<name>A0A2N0D3V2_RHISU</name>
<dbReference type="EMBL" id="PIQN01000021">
    <property type="protein sequence ID" value="PKA40795.1"/>
    <property type="molecule type" value="Genomic_DNA"/>
</dbReference>
<feature type="signal peptide" evidence="1">
    <location>
        <begin position="1"/>
        <end position="20"/>
    </location>
</feature>
<reference evidence="2 4" key="1">
    <citation type="submission" date="2017-11" db="EMBL/GenBank/DDBJ databases">
        <authorList>
            <person name="Han C.G."/>
        </authorList>
    </citation>
    <scope>NUCLEOTIDE SEQUENCE [LARGE SCALE GENOMIC DNA]</scope>
    <source>
        <strain evidence="2 4">HCNT1</strain>
    </source>
</reference>
<accession>A0A2N0D3V2</accession>
<evidence type="ECO:0000256" key="1">
    <source>
        <dbReference type="SAM" id="SignalP"/>
    </source>
</evidence>
<evidence type="ECO:0000313" key="5">
    <source>
        <dbReference type="Proteomes" id="UP001060123"/>
    </source>
</evidence>
<protein>
    <submittedName>
        <fullName evidence="2">Uncharacterized protein</fullName>
    </submittedName>
</protein>